<evidence type="ECO:0000256" key="10">
    <source>
        <dbReference type="SAM" id="MobiDB-lite"/>
    </source>
</evidence>
<reference evidence="12" key="1">
    <citation type="journal article" date="2019" name="Plant J.">
        <title>Chlorella vulgaris genome assembly and annotation reveals the molecular basis for metabolic acclimation to high light conditions.</title>
        <authorList>
            <person name="Cecchin M."/>
            <person name="Marcolungo L."/>
            <person name="Rossato M."/>
            <person name="Girolomoni L."/>
            <person name="Cosentino E."/>
            <person name="Cuine S."/>
            <person name="Li-Beisson Y."/>
            <person name="Delledonne M."/>
            <person name="Ballottari M."/>
        </authorList>
    </citation>
    <scope>NUCLEOTIDE SEQUENCE</scope>
    <source>
        <strain evidence="12">211/11P</strain>
    </source>
</reference>
<feature type="compositionally biased region" description="Low complexity" evidence="10">
    <location>
        <begin position="155"/>
        <end position="167"/>
    </location>
</feature>
<evidence type="ECO:0000256" key="8">
    <source>
        <dbReference type="ARBA" id="ARBA00048679"/>
    </source>
</evidence>
<dbReference type="OrthoDB" id="2649at2759"/>
<dbReference type="GO" id="GO:0005524">
    <property type="term" value="F:ATP binding"/>
    <property type="evidence" value="ECO:0007669"/>
    <property type="project" value="UniProtKB-UniRule"/>
</dbReference>
<dbReference type="InterPro" id="IPR017441">
    <property type="entry name" value="Protein_kinase_ATP_BS"/>
</dbReference>
<dbReference type="FunFam" id="1.10.510.10:FF:000339">
    <property type="entry name" value="Serine/threonine-protein kinase SRPK-like protein"/>
    <property type="match status" value="1"/>
</dbReference>
<evidence type="ECO:0000256" key="5">
    <source>
        <dbReference type="ARBA" id="ARBA00022777"/>
    </source>
</evidence>
<dbReference type="Gene3D" id="1.10.510.10">
    <property type="entry name" value="Transferase(Phosphotransferase) domain 1"/>
    <property type="match status" value="1"/>
</dbReference>
<accession>A0A9D4TL21</accession>
<dbReference type="Proteomes" id="UP001055712">
    <property type="component" value="Unassembled WGS sequence"/>
</dbReference>
<dbReference type="InterPro" id="IPR051334">
    <property type="entry name" value="SRPK"/>
</dbReference>
<dbReference type="AlphaFoldDB" id="A0A9D4TL21"/>
<evidence type="ECO:0000256" key="3">
    <source>
        <dbReference type="ARBA" id="ARBA00022679"/>
    </source>
</evidence>
<dbReference type="Pfam" id="PF00069">
    <property type="entry name" value="Pkinase"/>
    <property type="match status" value="1"/>
</dbReference>
<evidence type="ECO:0000256" key="7">
    <source>
        <dbReference type="ARBA" id="ARBA00047899"/>
    </source>
</evidence>
<comment type="catalytic activity">
    <reaction evidence="7">
        <text>L-threonyl-[protein] + ATP = O-phospho-L-threonyl-[protein] + ADP + H(+)</text>
        <dbReference type="Rhea" id="RHEA:46608"/>
        <dbReference type="Rhea" id="RHEA-COMP:11060"/>
        <dbReference type="Rhea" id="RHEA-COMP:11605"/>
        <dbReference type="ChEBI" id="CHEBI:15378"/>
        <dbReference type="ChEBI" id="CHEBI:30013"/>
        <dbReference type="ChEBI" id="CHEBI:30616"/>
        <dbReference type="ChEBI" id="CHEBI:61977"/>
        <dbReference type="ChEBI" id="CHEBI:456216"/>
        <dbReference type="EC" id="2.7.11.1"/>
    </reaction>
</comment>
<dbReference type="CDD" id="cd14136">
    <property type="entry name" value="STKc_SRPK"/>
    <property type="match status" value="1"/>
</dbReference>
<evidence type="ECO:0000313" key="12">
    <source>
        <dbReference type="EMBL" id="KAI3428335.1"/>
    </source>
</evidence>
<dbReference type="GO" id="GO:0004674">
    <property type="term" value="F:protein serine/threonine kinase activity"/>
    <property type="evidence" value="ECO:0007669"/>
    <property type="project" value="UniProtKB-KW"/>
</dbReference>
<dbReference type="SUPFAM" id="SSF56112">
    <property type="entry name" value="Protein kinase-like (PK-like)"/>
    <property type="match status" value="1"/>
</dbReference>
<keyword evidence="13" id="KW-1185">Reference proteome</keyword>
<dbReference type="PANTHER" id="PTHR47634:SF9">
    <property type="entry name" value="PROTEIN KINASE DOMAIN-CONTAINING PROTEIN-RELATED"/>
    <property type="match status" value="1"/>
</dbReference>
<gene>
    <name evidence="12" type="ORF">D9Q98_006715</name>
</gene>
<keyword evidence="2" id="KW-0723">Serine/threonine-protein kinase</keyword>
<evidence type="ECO:0000259" key="11">
    <source>
        <dbReference type="PROSITE" id="PS50011"/>
    </source>
</evidence>
<proteinExistence type="predicted"/>
<dbReference type="SMART" id="SM00220">
    <property type="entry name" value="S_TKc"/>
    <property type="match status" value="1"/>
</dbReference>
<dbReference type="PROSITE" id="PS00107">
    <property type="entry name" value="PROTEIN_KINASE_ATP"/>
    <property type="match status" value="1"/>
</dbReference>
<protein>
    <recommendedName>
        <fullName evidence="1">non-specific serine/threonine protein kinase</fullName>
        <ecNumber evidence="1">2.7.11.1</ecNumber>
    </recommendedName>
</protein>
<comment type="caution">
    <text evidence="12">The sequence shown here is derived from an EMBL/GenBank/DDBJ whole genome shotgun (WGS) entry which is preliminary data.</text>
</comment>
<feature type="region of interest" description="Disordered" evidence="10">
    <location>
        <begin position="57"/>
        <end position="213"/>
    </location>
</feature>
<dbReference type="InterPro" id="IPR008271">
    <property type="entry name" value="Ser/Thr_kinase_AS"/>
</dbReference>
<feature type="region of interest" description="Disordered" evidence="10">
    <location>
        <begin position="660"/>
        <end position="697"/>
    </location>
</feature>
<evidence type="ECO:0000256" key="9">
    <source>
        <dbReference type="PROSITE-ProRule" id="PRU10141"/>
    </source>
</evidence>
<comment type="catalytic activity">
    <reaction evidence="8">
        <text>L-seryl-[protein] + ATP = O-phospho-L-seryl-[protein] + ADP + H(+)</text>
        <dbReference type="Rhea" id="RHEA:17989"/>
        <dbReference type="Rhea" id="RHEA-COMP:9863"/>
        <dbReference type="Rhea" id="RHEA-COMP:11604"/>
        <dbReference type="ChEBI" id="CHEBI:15378"/>
        <dbReference type="ChEBI" id="CHEBI:29999"/>
        <dbReference type="ChEBI" id="CHEBI:30616"/>
        <dbReference type="ChEBI" id="CHEBI:83421"/>
        <dbReference type="ChEBI" id="CHEBI:456216"/>
        <dbReference type="EC" id="2.7.11.1"/>
    </reaction>
</comment>
<evidence type="ECO:0000256" key="6">
    <source>
        <dbReference type="ARBA" id="ARBA00022840"/>
    </source>
</evidence>
<dbReference type="EMBL" id="SIDB01000009">
    <property type="protein sequence ID" value="KAI3428335.1"/>
    <property type="molecule type" value="Genomic_DNA"/>
</dbReference>
<reference evidence="12" key="2">
    <citation type="submission" date="2020-11" db="EMBL/GenBank/DDBJ databases">
        <authorList>
            <person name="Cecchin M."/>
            <person name="Marcolungo L."/>
            <person name="Rossato M."/>
            <person name="Girolomoni L."/>
            <person name="Cosentino E."/>
            <person name="Cuine S."/>
            <person name="Li-Beisson Y."/>
            <person name="Delledonne M."/>
            <person name="Ballottari M."/>
        </authorList>
    </citation>
    <scope>NUCLEOTIDE SEQUENCE</scope>
    <source>
        <strain evidence="12">211/11P</strain>
        <tissue evidence="12">Whole cell</tissue>
    </source>
</reference>
<evidence type="ECO:0000313" key="13">
    <source>
        <dbReference type="Proteomes" id="UP001055712"/>
    </source>
</evidence>
<keyword evidence="3" id="KW-0808">Transferase</keyword>
<dbReference type="GO" id="GO:0000245">
    <property type="term" value="P:spliceosomal complex assembly"/>
    <property type="evidence" value="ECO:0007669"/>
    <property type="project" value="TreeGrafter"/>
</dbReference>
<dbReference type="PROSITE" id="PS50011">
    <property type="entry name" value="PROTEIN_KINASE_DOM"/>
    <property type="match status" value="1"/>
</dbReference>
<dbReference type="Gene3D" id="3.30.200.20">
    <property type="entry name" value="Phosphorylase Kinase, domain 1"/>
    <property type="match status" value="1"/>
</dbReference>
<dbReference type="GO" id="GO:0050684">
    <property type="term" value="P:regulation of mRNA processing"/>
    <property type="evidence" value="ECO:0007669"/>
    <property type="project" value="TreeGrafter"/>
</dbReference>
<dbReference type="InterPro" id="IPR000719">
    <property type="entry name" value="Prot_kinase_dom"/>
</dbReference>
<name>A0A9D4TL21_CHLVU</name>
<organism evidence="12 13">
    <name type="scientific">Chlorella vulgaris</name>
    <name type="common">Green alga</name>
    <dbReference type="NCBI Taxonomy" id="3077"/>
    <lineage>
        <taxon>Eukaryota</taxon>
        <taxon>Viridiplantae</taxon>
        <taxon>Chlorophyta</taxon>
        <taxon>core chlorophytes</taxon>
        <taxon>Trebouxiophyceae</taxon>
        <taxon>Chlorellales</taxon>
        <taxon>Chlorellaceae</taxon>
        <taxon>Chlorella clade</taxon>
        <taxon>Chlorella</taxon>
    </lineage>
</organism>
<sequence length="697" mass="76313">MAERRFAPLRSPCMPSIKYGCSAGSRQHHPTALSPLSPLPARWLPIVWPSAADLHHVPPSRADGGSKSGSGARTRFRKAAAASTQQAVPHDRPGGRRHGTAAATTQPAVPHDRPGGRRQGWSSDLLPQDLTTGSRDNSDKVAQLAGEDGSGGPAAAGSAVAARQAGAFRPGGRRGLGSEPPNRGRGGSSGSQEPQQLAPWRPGGRTRTEQQLTGQQLTPGELALEELAQVTGNPAADESIAKEQQLHEFEPLPEEARPNGLTPKEWHTYQAEWRANQLAKNLQAAIGAEAAAAIDEAMCPGGYHPVQVGELFNSGRYAVMHFLGQGHYSTVWMVRDTETGQQAAMKVVRSAQNYTEAARDEVMLLQQIRDNDPEDASHCVRLLDQFEHCGPHGRHVCEVFEPMGDDLLTLIRVYEHRGIPLHIVRHLTSQTLVALEYLHTKCNIVHTDLKPENVMLTDSVRPRGSAPGALMGLQGMKADELEPRLMSMGCKIVDFGNACWTDRQFSQNIQTRQYRSPEVILGAGYDDSADIWSLACMVFELVTGDFLFQPNARGTYSKDEDHLAQMIELLGDFPPAVAVNGKHSKEYFTPAGTLRNIEELNLWPLEQVLQEKYFLPAEEAKQLCDFLLPMLHFDPSKRASAAEMLQHPWLAQNQAAPVRCANERASAPRPSPVRDASFTPPANYRRRSPNEQFGAAR</sequence>
<dbReference type="PANTHER" id="PTHR47634">
    <property type="entry name" value="PROTEIN KINASE DOMAIN-CONTAINING PROTEIN-RELATED"/>
    <property type="match status" value="1"/>
</dbReference>
<evidence type="ECO:0000256" key="2">
    <source>
        <dbReference type="ARBA" id="ARBA00022527"/>
    </source>
</evidence>
<dbReference type="PROSITE" id="PS00108">
    <property type="entry name" value="PROTEIN_KINASE_ST"/>
    <property type="match status" value="1"/>
</dbReference>
<evidence type="ECO:0000256" key="4">
    <source>
        <dbReference type="ARBA" id="ARBA00022741"/>
    </source>
</evidence>
<feature type="binding site" evidence="9">
    <location>
        <position position="346"/>
    </location>
    <ligand>
        <name>ATP</name>
        <dbReference type="ChEBI" id="CHEBI:30616"/>
    </ligand>
</feature>
<keyword evidence="4 9" id="KW-0547">Nucleotide-binding</keyword>
<keyword evidence="5" id="KW-0418">Kinase</keyword>
<dbReference type="EC" id="2.7.11.1" evidence="1"/>
<keyword evidence="6 9" id="KW-0067">ATP-binding</keyword>
<dbReference type="InterPro" id="IPR011009">
    <property type="entry name" value="Kinase-like_dom_sf"/>
</dbReference>
<evidence type="ECO:0000256" key="1">
    <source>
        <dbReference type="ARBA" id="ARBA00012513"/>
    </source>
</evidence>
<feature type="domain" description="Protein kinase" evidence="11">
    <location>
        <begin position="317"/>
        <end position="650"/>
    </location>
</feature>